<dbReference type="EnsemblFungi" id="EJT70551">
    <property type="protein sequence ID" value="EJT70551"/>
    <property type="gene ID" value="GGTG_11574"/>
</dbReference>
<dbReference type="GeneID" id="20352032"/>
<dbReference type="AlphaFoldDB" id="J3PDK1"/>
<evidence type="ECO:0000313" key="7">
    <source>
        <dbReference type="Proteomes" id="UP000006039"/>
    </source>
</evidence>
<accession>J3PDK1</accession>
<gene>
    <name evidence="6" type="primary">20352032</name>
    <name evidence="5" type="ORF">GGTG_11574</name>
</gene>
<evidence type="ECO:0000256" key="1">
    <source>
        <dbReference type="ARBA" id="ARBA00023242"/>
    </source>
</evidence>
<dbReference type="Pfam" id="PF00249">
    <property type="entry name" value="Myb_DNA-binding"/>
    <property type="match status" value="1"/>
</dbReference>
<dbReference type="InterPro" id="IPR017930">
    <property type="entry name" value="Myb_dom"/>
</dbReference>
<keyword evidence="7" id="KW-1185">Reference proteome</keyword>
<dbReference type="RefSeq" id="XP_009227729.1">
    <property type="nucleotide sequence ID" value="XM_009229465.1"/>
</dbReference>
<protein>
    <recommendedName>
        <fullName evidence="8">MYB DNA-binding domain-containing protein</fullName>
    </recommendedName>
</protein>
<evidence type="ECO:0008006" key="8">
    <source>
        <dbReference type="Google" id="ProtNLM"/>
    </source>
</evidence>
<dbReference type="Gene3D" id="1.10.10.60">
    <property type="entry name" value="Homeodomain-like"/>
    <property type="match status" value="2"/>
</dbReference>
<dbReference type="PANTHER" id="PTHR46734">
    <property type="entry name" value="TELOMERIC REPEAT-BINDING FACTOR 1 TERF1"/>
    <property type="match status" value="1"/>
</dbReference>
<feature type="compositionally biased region" description="Basic residues" evidence="2">
    <location>
        <begin position="238"/>
        <end position="247"/>
    </location>
</feature>
<dbReference type="eggNOG" id="ENOG502S1YG">
    <property type="taxonomic scope" value="Eukaryota"/>
</dbReference>
<dbReference type="CDD" id="cd11660">
    <property type="entry name" value="SANT_TRF"/>
    <property type="match status" value="2"/>
</dbReference>
<dbReference type="InterPro" id="IPR009057">
    <property type="entry name" value="Homeodomain-like_sf"/>
</dbReference>
<feature type="region of interest" description="Disordered" evidence="2">
    <location>
        <begin position="306"/>
        <end position="341"/>
    </location>
</feature>
<dbReference type="EMBL" id="GL385401">
    <property type="protein sequence ID" value="EJT70551.1"/>
    <property type="molecule type" value="Genomic_DNA"/>
</dbReference>
<dbReference type="STRING" id="644352.J3PDK1"/>
<dbReference type="PANTHER" id="PTHR46734:SF1">
    <property type="entry name" value="TELOMERIC REPEAT-BINDING FACTOR 1"/>
    <property type="match status" value="1"/>
</dbReference>
<dbReference type="HOGENOM" id="CLU_030814_0_0_1"/>
<dbReference type="OrthoDB" id="608866at2759"/>
<evidence type="ECO:0000259" key="4">
    <source>
        <dbReference type="PROSITE" id="PS51294"/>
    </source>
</evidence>
<dbReference type="Proteomes" id="UP000006039">
    <property type="component" value="Unassembled WGS sequence"/>
</dbReference>
<dbReference type="SMART" id="SM00717">
    <property type="entry name" value="SANT"/>
    <property type="match status" value="2"/>
</dbReference>
<feature type="region of interest" description="Disordered" evidence="2">
    <location>
        <begin position="210"/>
        <end position="249"/>
    </location>
</feature>
<name>J3PDK1_GAET3</name>
<sequence length="569" mass="62708">MATIEPRLIHLLNGDNKGGYLPPNALPPLHSLPYSKSVSLPSLGLELDKRAEQLPSKLPSTSVASHQIPSFASFVGDDTPRRPTTVPLAPGPTHEYDGSARIKSASNSIRALLGDSSHVEPSHSLRLILADEAAAPSELPLEDASTKKRHRAMTVKEDFVQLPQPLKKQKSAQQVMPPIINGLHEPPPNASFFPPISSVDFGAQDSLSLNPLKEFTGAPDERAAPATPTDDKPTASVKTRRRTKPRRKWTELETNHLLLGVSRHGVGKWTSILEDPDFHFVDRTAGDLKDRFRTCCPDELRGSNGSIGVKATAYKGNNSDKSTAVGSSSDPSAAGACDANPNAKRTLNLENLLVGDEEPDCNAASPNWFMPEADAAPKPRKSRAHRKKLEDLVELGIRGPFKKSHRRERRPFTEQDDQEILQGIRQYGPAWTRIQRDENFNLSSRQPTDLRDRVRNKYPDIYAKIEKAGIQIKEPSRAVGVLEPTVNMTIENSLDPQLNRTSSKDSIQRWTLDPVAETSASSHQHVFDVNDHPASAYQGNVGEMDISRLLLSDAQQRVRIPGEPQWRGS</sequence>
<dbReference type="InterPro" id="IPR001005">
    <property type="entry name" value="SANT/Myb"/>
</dbReference>
<feature type="domain" description="HTH myb-type" evidence="4">
    <location>
        <begin position="241"/>
        <end position="300"/>
    </location>
</feature>
<feature type="compositionally biased region" description="Polar residues" evidence="2">
    <location>
        <begin position="315"/>
        <end position="331"/>
    </location>
</feature>
<evidence type="ECO:0000313" key="6">
    <source>
        <dbReference type="EnsemblFungi" id="EJT70551"/>
    </source>
</evidence>
<reference evidence="6" key="4">
    <citation type="journal article" date="2015" name="G3 (Bethesda)">
        <title>Genome sequences of three phytopathogenic species of the Magnaporthaceae family of fungi.</title>
        <authorList>
            <person name="Okagaki L.H."/>
            <person name="Nunes C.C."/>
            <person name="Sailsbery J."/>
            <person name="Clay B."/>
            <person name="Brown D."/>
            <person name="John T."/>
            <person name="Oh Y."/>
            <person name="Young N."/>
            <person name="Fitzgerald M."/>
            <person name="Haas B.J."/>
            <person name="Zeng Q."/>
            <person name="Young S."/>
            <person name="Adiconis X."/>
            <person name="Fan L."/>
            <person name="Levin J.Z."/>
            <person name="Mitchell T.K."/>
            <person name="Okubara P.A."/>
            <person name="Farman M.L."/>
            <person name="Kohn L.M."/>
            <person name="Birren B."/>
            <person name="Ma L.-J."/>
            <person name="Dean R.A."/>
        </authorList>
    </citation>
    <scope>NUCLEOTIDE SEQUENCE</scope>
    <source>
        <strain evidence="6">R3-111a-1</strain>
    </source>
</reference>
<evidence type="ECO:0000259" key="3">
    <source>
        <dbReference type="PROSITE" id="PS50090"/>
    </source>
</evidence>
<keyword evidence="1" id="KW-0539">Nucleus</keyword>
<feature type="domain" description="Myb-like" evidence="3">
    <location>
        <begin position="241"/>
        <end position="294"/>
    </location>
</feature>
<reference evidence="7" key="1">
    <citation type="submission" date="2010-07" db="EMBL/GenBank/DDBJ databases">
        <title>The genome sequence of Gaeumannomyces graminis var. tritici strain R3-111a-1.</title>
        <authorList>
            <consortium name="The Broad Institute Genome Sequencing Platform"/>
            <person name="Ma L.-J."/>
            <person name="Dead R."/>
            <person name="Young S."/>
            <person name="Zeng Q."/>
            <person name="Koehrsen M."/>
            <person name="Alvarado L."/>
            <person name="Berlin A."/>
            <person name="Chapman S.B."/>
            <person name="Chen Z."/>
            <person name="Freedman E."/>
            <person name="Gellesch M."/>
            <person name="Goldberg J."/>
            <person name="Griggs A."/>
            <person name="Gujja S."/>
            <person name="Heilman E.R."/>
            <person name="Heiman D."/>
            <person name="Hepburn T."/>
            <person name="Howarth C."/>
            <person name="Jen D."/>
            <person name="Larson L."/>
            <person name="Mehta T."/>
            <person name="Neiman D."/>
            <person name="Pearson M."/>
            <person name="Roberts A."/>
            <person name="Saif S."/>
            <person name="Shea T."/>
            <person name="Shenoy N."/>
            <person name="Sisk P."/>
            <person name="Stolte C."/>
            <person name="Sykes S."/>
            <person name="Walk T."/>
            <person name="White J."/>
            <person name="Yandava C."/>
            <person name="Haas B."/>
            <person name="Nusbaum C."/>
            <person name="Birren B."/>
        </authorList>
    </citation>
    <scope>NUCLEOTIDE SEQUENCE [LARGE SCALE GENOMIC DNA]</scope>
    <source>
        <strain evidence="7">R3-111a-1</strain>
    </source>
</reference>
<organism evidence="5">
    <name type="scientific">Gaeumannomyces tritici (strain R3-111a-1)</name>
    <name type="common">Wheat and barley take-all root rot fungus</name>
    <name type="synonym">Gaeumannomyces graminis var. tritici</name>
    <dbReference type="NCBI Taxonomy" id="644352"/>
    <lineage>
        <taxon>Eukaryota</taxon>
        <taxon>Fungi</taxon>
        <taxon>Dikarya</taxon>
        <taxon>Ascomycota</taxon>
        <taxon>Pezizomycotina</taxon>
        <taxon>Sordariomycetes</taxon>
        <taxon>Sordariomycetidae</taxon>
        <taxon>Magnaporthales</taxon>
        <taxon>Magnaporthaceae</taxon>
        <taxon>Gaeumannomyces</taxon>
    </lineage>
</organism>
<dbReference type="SUPFAM" id="SSF46689">
    <property type="entry name" value="Homeodomain-like"/>
    <property type="match status" value="2"/>
</dbReference>
<evidence type="ECO:0000313" key="5">
    <source>
        <dbReference type="EMBL" id="EJT70551.1"/>
    </source>
</evidence>
<feature type="compositionally biased region" description="Basic and acidic residues" evidence="2">
    <location>
        <begin position="219"/>
        <end position="233"/>
    </location>
</feature>
<dbReference type="PROSITE" id="PS50090">
    <property type="entry name" value="MYB_LIKE"/>
    <property type="match status" value="1"/>
</dbReference>
<reference evidence="5" key="3">
    <citation type="submission" date="2010-09" db="EMBL/GenBank/DDBJ databases">
        <title>Annotation of Gaeumannomyces graminis var. tritici R3-111a-1.</title>
        <authorList>
            <consortium name="The Broad Institute Genome Sequencing Platform"/>
            <person name="Ma L.-J."/>
            <person name="Dead R."/>
            <person name="Young S.K."/>
            <person name="Zeng Q."/>
            <person name="Gargeya S."/>
            <person name="Fitzgerald M."/>
            <person name="Haas B."/>
            <person name="Abouelleil A."/>
            <person name="Alvarado L."/>
            <person name="Arachchi H.M."/>
            <person name="Berlin A."/>
            <person name="Brown A."/>
            <person name="Chapman S.B."/>
            <person name="Chen Z."/>
            <person name="Dunbar C."/>
            <person name="Freedman E."/>
            <person name="Gearin G."/>
            <person name="Gellesch M."/>
            <person name="Goldberg J."/>
            <person name="Griggs A."/>
            <person name="Gujja S."/>
            <person name="Heiman D."/>
            <person name="Howarth C."/>
            <person name="Larson L."/>
            <person name="Lui A."/>
            <person name="MacDonald P.J.P."/>
            <person name="Mehta T."/>
            <person name="Montmayeur A."/>
            <person name="Murphy C."/>
            <person name="Neiman D."/>
            <person name="Pearson M."/>
            <person name="Priest M."/>
            <person name="Roberts A."/>
            <person name="Saif S."/>
            <person name="Shea T."/>
            <person name="Shenoy N."/>
            <person name="Sisk P."/>
            <person name="Stolte C."/>
            <person name="Sykes S."/>
            <person name="Yandava C."/>
            <person name="Wortman J."/>
            <person name="Nusbaum C."/>
            <person name="Birren B."/>
        </authorList>
    </citation>
    <scope>NUCLEOTIDE SEQUENCE</scope>
    <source>
        <strain evidence="5">R3-111a-1</strain>
    </source>
</reference>
<reference evidence="6" key="5">
    <citation type="submission" date="2018-04" db="UniProtKB">
        <authorList>
            <consortium name="EnsemblFungi"/>
        </authorList>
    </citation>
    <scope>IDENTIFICATION</scope>
    <source>
        <strain evidence="6">R3-111a-1</strain>
    </source>
</reference>
<dbReference type="VEuPathDB" id="FungiDB:GGTG_11574"/>
<reference evidence="5" key="2">
    <citation type="submission" date="2010-07" db="EMBL/GenBank/DDBJ databases">
        <authorList>
            <consortium name="The Broad Institute Genome Sequencing Platform"/>
            <consortium name="Broad Institute Genome Sequencing Center for Infectious Disease"/>
            <person name="Ma L.-J."/>
            <person name="Dead R."/>
            <person name="Young S."/>
            <person name="Zeng Q."/>
            <person name="Koehrsen M."/>
            <person name="Alvarado L."/>
            <person name="Berlin A."/>
            <person name="Chapman S.B."/>
            <person name="Chen Z."/>
            <person name="Freedman E."/>
            <person name="Gellesch M."/>
            <person name="Goldberg J."/>
            <person name="Griggs A."/>
            <person name="Gujja S."/>
            <person name="Heilman E.R."/>
            <person name="Heiman D."/>
            <person name="Hepburn T."/>
            <person name="Howarth C."/>
            <person name="Jen D."/>
            <person name="Larson L."/>
            <person name="Mehta T."/>
            <person name="Neiman D."/>
            <person name="Pearson M."/>
            <person name="Roberts A."/>
            <person name="Saif S."/>
            <person name="Shea T."/>
            <person name="Shenoy N."/>
            <person name="Sisk P."/>
            <person name="Stolte C."/>
            <person name="Sykes S."/>
            <person name="Walk T."/>
            <person name="White J."/>
            <person name="Yandava C."/>
            <person name="Haas B."/>
            <person name="Nusbaum C."/>
            <person name="Birren B."/>
        </authorList>
    </citation>
    <scope>NUCLEOTIDE SEQUENCE</scope>
    <source>
        <strain evidence="5">R3-111a-1</strain>
    </source>
</reference>
<dbReference type="InterPro" id="IPR052450">
    <property type="entry name" value="TRBD-Containing_Protein"/>
</dbReference>
<feature type="region of interest" description="Disordered" evidence="2">
    <location>
        <begin position="72"/>
        <end position="95"/>
    </location>
</feature>
<proteinExistence type="predicted"/>
<dbReference type="PROSITE" id="PS51294">
    <property type="entry name" value="HTH_MYB"/>
    <property type="match status" value="1"/>
</dbReference>
<evidence type="ECO:0000256" key="2">
    <source>
        <dbReference type="SAM" id="MobiDB-lite"/>
    </source>
</evidence>